<reference evidence="2 3" key="1">
    <citation type="submission" date="2021-11" db="EMBL/GenBank/DDBJ databases">
        <title>Black yeast isolated from Biological Soil Crust.</title>
        <authorList>
            <person name="Kurbessoian T."/>
        </authorList>
    </citation>
    <scope>NUCLEOTIDE SEQUENCE [LARGE SCALE GENOMIC DNA]</scope>
    <source>
        <strain evidence="2 3">CCFEE 5522</strain>
    </source>
</reference>
<keyword evidence="3" id="KW-1185">Reference proteome</keyword>
<feature type="region of interest" description="Disordered" evidence="1">
    <location>
        <begin position="1"/>
        <end position="30"/>
    </location>
</feature>
<protein>
    <submittedName>
        <fullName evidence="2">Uncharacterized protein</fullName>
    </submittedName>
</protein>
<evidence type="ECO:0000313" key="2">
    <source>
        <dbReference type="EMBL" id="KAK4543059.1"/>
    </source>
</evidence>
<evidence type="ECO:0000256" key="1">
    <source>
        <dbReference type="SAM" id="MobiDB-lite"/>
    </source>
</evidence>
<feature type="compositionally biased region" description="Low complexity" evidence="1">
    <location>
        <begin position="1"/>
        <end position="15"/>
    </location>
</feature>
<evidence type="ECO:0000313" key="3">
    <source>
        <dbReference type="Proteomes" id="UP001324427"/>
    </source>
</evidence>
<gene>
    <name evidence="2" type="ORF">LTR36_005836</name>
</gene>
<proteinExistence type="predicted"/>
<dbReference type="Proteomes" id="UP001324427">
    <property type="component" value="Unassembled WGS sequence"/>
</dbReference>
<sequence length="265" mass="29390">MENPQQVQQQGNQQQPKPIDARFQPSKSLRQHIVDRLAQQAGLLERAQQRIYDLQQLAQRGEMDAMDGPKGLGDEQISAEGVEQMMGRGRPLEIELPVRRGFGEPKPWMPTGGSSDVAHMAQAFAADNHRRNSWAARGGSMGVAHMAQAFAGGNMRNPYAALDDVGGSKRFRTDPRPRSARGLVDRPSMPTSAERQERQTREKKQMEKYDPVGRCQQLDGEIMALLVQRVMRHSVSVADTGNPYKEMEKMLKKVLGGGDGGDDSD</sequence>
<accession>A0AAV9JD25</accession>
<name>A0AAV9JD25_9PEZI</name>
<dbReference type="AlphaFoldDB" id="A0AAV9JD25"/>
<dbReference type="EMBL" id="JAVFHQ010000035">
    <property type="protein sequence ID" value="KAK4543059.1"/>
    <property type="molecule type" value="Genomic_DNA"/>
</dbReference>
<comment type="caution">
    <text evidence="2">The sequence shown here is derived from an EMBL/GenBank/DDBJ whole genome shotgun (WGS) entry which is preliminary data.</text>
</comment>
<feature type="compositionally biased region" description="Basic and acidic residues" evidence="1">
    <location>
        <begin position="194"/>
        <end position="211"/>
    </location>
</feature>
<organism evidence="2 3">
    <name type="scientific">Oleoguttula mirabilis</name>
    <dbReference type="NCBI Taxonomy" id="1507867"/>
    <lineage>
        <taxon>Eukaryota</taxon>
        <taxon>Fungi</taxon>
        <taxon>Dikarya</taxon>
        <taxon>Ascomycota</taxon>
        <taxon>Pezizomycotina</taxon>
        <taxon>Dothideomycetes</taxon>
        <taxon>Dothideomycetidae</taxon>
        <taxon>Mycosphaerellales</taxon>
        <taxon>Teratosphaeriaceae</taxon>
        <taxon>Oleoguttula</taxon>
    </lineage>
</organism>
<feature type="region of interest" description="Disordered" evidence="1">
    <location>
        <begin position="166"/>
        <end position="211"/>
    </location>
</feature>